<proteinExistence type="predicted"/>
<organism evidence="2 3">
    <name type="scientific">Apiospora marii</name>
    <dbReference type="NCBI Taxonomy" id="335849"/>
    <lineage>
        <taxon>Eukaryota</taxon>
        <taxon>Fungi</taxon>
        <taxon>Dikarya</taxon>
        <taxon>Ascomycota</taxon>
        <taxon>Pezizomycotina</taxon>
        <taxon>Sordariomycetes</taxon>
        <taxon>Xylariomycetidae</taxon>
        <taxon>Amphisphaeriales</taxon>
        <taxon>Apiosporaceae</taxon>
        <taxon>Apiospora</taxon>
    </lineage>
</organism>
<protein>
    <submittedName>
        <fullName evidence="2">Uncharacterized protein</fullName>
    </submittedName>
</protein>
<dbReference type="EMBL" id="JAQQWI010000008">
    <property type="protein sequence ID" value="KAK8023394.1"/>
    <property type="molecule type" value="Genomic_DNA"/>
</dbReference>
<dbReference type="Proteomes" id="UP001396898">
    <property type="component" value="Unassembled WGS sequence"/>
</dbReference>
<name>A0ABR1RZP3_9PEZI</name>
<keyword evidence="3" id="KW-1185">Reference proteome</keyword>
<keyword evidence="1" id="KW-0732">Signal</keyword>
<reference evidence="2 3" key="1">
    <citation type="submission" date="2023-01" db="EMBL/GenBank/DDBJ databases">
        <title>Analysis of 21 Apiospora genomes using comparative genomics revels a genus with tremendous synthesis potential of carbohydrate active enzymes and secondary metabolites.</title>
        <authorList>
            <person name="Sorensen T."/>
        </authorList>
    </citation>
    <scope>NUCLEOTIDE SEQUENCE [LARGE SCALE GENOMIC DNA]</scope>
    <source>
        <strain evidence="2 3">CBS 20057</strain>
    </source>
</reference>
<evidence type="ECO:0000313" key="2">
    <source>
        <dbReference type="EMBL" id="KAK8023394.1"/>
    </source>
</evidence>
<gene>
    <name evidence="2" type="ORF">PG991_006633</name>
</gene>
<sequence>MGFVAKLLAVLYALSRYSQQGGETATLRQQTMLDRFQSHGDDLTLCAGEWKAVWRAGHGLSLRKRSSDRVLYNDDLSPPPESCCLCGAYLKVWKYSAIGDVVNEAAVAQTPTESTVMLDEIHRRSATLVAGPVDGCNHCGLDWQAALTIAPDGKMSAH</sequence>
<evidence type="ECO:0000256" key="1">
    <source>
        <dbReference type="SAM" id="SignalP"/>
    </source>
</evidence>
<feature type="chain" id="PRO_5045244930" evidence="1">
    <location>
        <begin position="21"/>
        <end position="158"/>
    </location>
</feature>
<accession>A0ABR1RZP3</accession>
<comment type="caution">
    <text evidence="2">The sequence shown here is derived from an EMBL/GenBank/DDBJ whole genome shotgun (WGS) entry which is preliminary data.</text>
</comment>
<evidence type="ECO:0000313" key="3">
    <source>
        <dbReference type="Proteomes" id="UP001396898"/>
    </source>
</evidence>
<feature type="signal peptide" evidence="1">
    <location>
        <begin position="1"/>
        <end position="20"/>
    </location>
</feature>